<feature type="compositionally biased region" description="Polar residues" evidence="1">
    <location>
        <begin position="92"/>
        <end position="103"/>
    </location>
</feature>
<dbReference type="EMBL" id="CAJVPZ010018037">
    <property type="protein sequence ID" value="CAG8684125.1"/>
    <property type="molecule type" value="Genomic_DNA"/>
</dbReference>
<proteinExistence type="predicted"/>
<organism evidence="2 3">
    <name type="scientific">Racocetra fulgida</name>
    <dbReference type="NCBI Taxonomy" id="60492"/>
    <lineage>
        <taxon>Eukaryota</taxon>
        <taxon>Fungi</taxon>
        <taxon>Fungi incertae sedis</taxon>
        <taxon>Mucoromycota</taxon>
        <taxon>Glomeromycotina</taxon>
        <taxon>Glomeromycetes</taxon>
        <taxon>Diversisporales</taxon>
        <taxon>Gigasporaceae</taxon>
        <taxon>Racocetra</taxon>
    </lineage>
</organism>
<feature type="compositionally biased region" description="Polar residues" evidence="1">
    <location>
        <begin position="34"/>
        <end position="46"/>
    </location>
</feature>
<gene>
    <name evidence="2" type="ORF">RFULGI_LOCUS9741</name>
</gene>
<accession>A0A9N9EN95</accession>
<dbReference type="AlphaFoldDB" id="A0A9N9EN95"/>
<dbReference type="OrthoDB" id="2333393at2759"/>
<evidence type="ECO:0000313" key="2">
    <source>
        <dbReference type="EMBL" id="CAG8684125.1"/>
    </source>
</evidence>
<keyword evidence="3" id="KW-1185">Reference proteome</keyword>
<feature type="region of interest" description="Disordered" evidence="1">
    <location>
        <begin position="34"/>
        <end position="139"/>
    </location>
</feature>
<dbReference type="Proteomes" id="UP000789396">
    <property type="component" value="Unassembled WGS sequence"/>
</dbReference>
<evidence type="ECO:0000313" key="3">
    <source>
        <dbReference type="Proteomes" id="UP000789396"/>
    </source>
</evidence>
<name>A0A9N9EN95_9GLOM</name>
<feature type="compositionally biased region" description="Basic and acidic residues" evidence="1">
    <location>
        <begin position="104"/>
        <end position="118"/>
    </location>
</feature>
<sequence length="139" mass="15615">MDLKYGLICLYPEPLQTIRYSIAKEWLISESGGQILNNSTDTSLNDHSIDDINDGTESESSFDSKVTDESPSLDSNPMQDFDEFNHEDILNNEATDFKQTSNDDSTHDEHRDKSETRKSTQQGSAETAKIVNVKPRIGL</sequence>
<protein>
    <submittedName>
        <fullName evidence="2">8383_t:CDS:1</fullName>
    </submittedName>
</protein>
<comment type="caution">
    <text evidence="2">The sequence shown here is derived from an EMBL/GenBank/DDBJ whole genome shotgun (WGS) entry which is preliminary data.</text>
</comment>
<feature type="non-terminal residue" evidence="2">
    <location>
        <position position="139"/>
    </location>
</feature>
<feature type="compositionally biased region" description="Polar residues" evidence="1">
    <location>
        <begin position="58"/>
        <end position="78"/>
    </location>
</feature>
<evidence type="ECO:0000256" key="1">
    <source>
        <dbReference type="SAM" id="MobiDB-lite"/>
    </source>
</evidence>
<reference evidence="2" key="1">
    <citation type="submission" date="2021-06" db="EMBL/GenBank/DDBJ databases">
        <authorList>
            <person name="Kallberg Y."/>
            <person name="Tangrot J."/>
            <person name="Rosling A."/>
        </authorList>
    </citation>
    <scope>NUCLEOTIDE SEQUENCE</scope>
    <source>
        <strain evidence="2">IN212</strain>
    </source>
</reference>